<keyword evidence="1" id="KW-0808">Transferase</keyword>
<proteinExistence type="predicted"/>
<dbReference type="PANTHER" id="PTHR43775">
    <property type="entry name" value="FATTY ACID SYNTHASE"/>
    <property type="match status" value="1"/>
</dbReference>
<dbReference type="InterPro" id="IPR001227">
    <property type="entry name" value="Ac_transferase_dom_sf"/>
</dbReference>
<protein>
    <submittedName>
        <fullName evidence="3">Acyltransferase domain-containing protein</fullName>
    </submittedName>
</protein>
<dbReference type="InterPro" id="IPR016035">
    <property type="entry name" value="Acyl_Trfase/lysoPLipase"/>
</dbReference>
<dbReference type="GO" id="GO:0004312">
    <property type="term" value="F:fatty acid synthase activity"/>
    <property type="evidence" value="ECO:0007669"/>
    <property type="project" value="TreeGrafter"/>
</dbReference>
<dbReference type="AlphaFoldDB" id="A0A857MPD1"/>
<gene>
    <name evidence="3" type="ORF">GII30_20980</name>
</gene>
<keyword evidence="3" id="KW-0012">Acyltransferase</keyword>
<dbReference type="PANTHER" id="PTHR43775:SF51">
    <property type="entry name" value="INACTIVE PHENOLPHTHIOCEROL SYNTHESIS POLYKETIDE SYNTHASE TYPE I PKS1-RELATED"/>
    <property type="match status" value="1"/>
</dbReference>
<dbReference type="RefSeq" id="WP_005183059.1">
    <property type="nucleotide sequence ID" value="NZ_CP045804.1"/>
</dbReference>
<organism evidence="3">
    <name type="scientific">Gordonia amarae</name>
    <dbReference type="NCBI Taxonomy" id="36821"/>
    <lineage>
        <taxon>Bacteria</taxon>
        <taxon>Bacillati</taxon>
        <taxon>Actinomycetota</taxon>
        <taxon>Actinomycetes</taxon>
        <taxon>Mycobacteriales</taxon>
        <taxon>Gordoniaceae</taxon>
        <taxon>Gordonia</taxon>
    </lineage>
</organism>
<dbReference type="SUPFAM" id="SSF52151">
    <property type="entry name" value="FabD/lysophospholipase-like"/>
    <property type="match status" value="1"/>
</dbReference>
<evidence type="ECO:0000256" key="1">
    <source>
        <dbReference type="ARBA" id="ARBA00022679"/>
    </source>
</evidence>
<dbReference type="GO" id="GO:0006633">
    <property type="term" value="P:fatty acid biosynthetic process"/>
    <property type="evidence" value="ECO:0007669"/>
    <property type="project" value="TreeGrafter"/>
</dbReference>
<accession>A0A857MPD1</accession>
<name>A0A857MPD1_9ACTN</name>
<dbReference type="Pfam" id="PF00698">
    <property type="entry name" value="Acyl_transf_1"/>
    <property type="match status" value="1"/>
</dbReference>
<reference evidence="3" key="1">
    <citation type="journal article" date="2021" name="Nat. Microbiol.">
        <title>Cocultivation of an ultrasmall environmental parasitic bacterium with lytic ability against bacteria associated with wastewater foams.</title>
        <authorList>
            <person name="Batinovic S."/>
            <person name="Rose J.J.A."/>
            <person name="Ratcliffe J."/>
            <person name="Seviour R.J."/>
            <person name="Petrovski S."/>
        </authorList>
    </citation>
    <scope>NUCLEOTIDE SEQUENCE</scope>
    <source>
        <strain evidence="3">CON44</strain>
    </source>
</reference>
<evidence type="ECO:0000259" key="2">
    <source>
        <dbReference type="SMART" id="SM00827"/>
    </source>
</evidence>
<dbReference type="EMBL" id="CP045810">
    <property type="protein sequence ID" value="QHN41307.1"/>
    <property type="molecule type" value="Genomic_DNA"/>
</dbReference>
<dbReference type="InterPro" id="IPR050091">
    <property type="entry name" value="PKS_NRPS_Biosynth_Enz"/>
</dbReference>
<dbReference type="SMART" id="SM00827">
    <property type="entry name" value="PKS_AT"/>
    <property type="match status" value="1"/>
</dbReference>
<dbReference type="Gene3D" id="3.40.366.10">
    <property type="entry name" value="Malonyl-Coenzyme A Acyl Carrier Protein, domain 2"/>
    <property type="match status" value="1"/>
</dbReference>
<feature type="domain" description="Malonyl-CoA:ACP transacylase (MAT)" evidence="2">
    <location>
        <begin position="41"/>
        <end position="251"/>
    </location>
</feature>
<evidence type="ECO:0000313" key="3">
    <source>
        <dbReference type="EMBL" id="QHN41307.1"/>
    </source>
</evidence>
<dbReference type="InterPro" id="IPR014043">
    <property type="entry name" value="Acyl_transferase_dom"/>
</dbReference>
<sequence length="305" mass="31766">MVLGRDVGELVAGVELLAAGVDGPGVVVGRAGVAGGRVAFLFPGQGSQSLGMGVGLCREFQEYAEAFDEVCGVFDGYLDVSLRDVIVGESGLLDETVYTQAALFAVEVALVRLLESWGVRPDFVMGHSLGEITAAHVAGVVSLRDACALVAARGRLMESGCTAEELVQSLGSMVRSASLGRPLIPLVVPEYLVGEGEAVYGVRAGGIFGATSDERPATTITDGVTVVEIGCDLLSSELLLNLAAGSWVSGGAVTWHSFFGECERSTVGLPTYAFDRHRYWPASGGSVGSAVQKGVYNREGDAHEY</sequence>